<evidence type="ECO:0000259" key="1">
    <source>
        <dbReference type="Pfam" id="PF07727"/>
    </source>
</evidence>
<feature type="domain" description="Reverse transcriptase Ty1/copia-type" evidence="1">
    <location>
        <begin position="13"/>
        <end position="87"/>
    </location>
</feature>
<gene>
    <name evidence="2" type="ORF">U9M48_039993</name>
</gene>
<evidence type="ECO:0000313" key="2">
    <source>
        <dbReference type="EMBL" id="WVZ94051.1"/>
    </source>
</evidence>
<accession>A0AAQ3UL57</accession>
<proteinExistence type="predicted"/>
<dbReference type="EMBL" id="CP144753">
    <property type="protein sequence ID" value="WVZ94051.1"/>
    <property type="molecule type" value="Genomic_DNA"/>
</dbReference>
<reference evidence="2 3" key="1">
    <citation type="submission" date="2024-02" db="EMBL/GenBank/DDBJ databases">
        <title>High-quality chromosome-scale genome assembly of Pensacola bahiagrass (Paspalum notatum Flugge var. saurae).</title>
        <authorList>
            <person name="Vega J.M."/>
            <person name="Podio M."/>
            <person name="Orjuela J."/>
            <person name="Siena L.A."/>
            <person name="Pessino S.C."/>
            <person name="Combes M.C."/>
            <person name="Mariac C."/>
            <person name="Albertini E."/>
            <person name="Pupilli F."/>
            <person name="Ortiz J.P.A."/>
            <person name="Leblanc O."/>
        </authorList>
    </citation>
    <scope>NUCLEOTIDE SEQUENCE [LARGE SCALE GENOMIC DNA]</scope>
    <source>
        <strain evidence="2">R1</strain>
        <tissue evidence="2">Leaf</tissue>
    </source>
</reference>
<sequence length="92" mass="10369">MAEEIAALERIGTWDIVSLPSSATLITCKWVYKIKTRSDGSIDCYKARLVGRGFQQEYGHDYEETFALAAHRITVHTLVVVASVRRWANLIA</sequence>
<name>A0AAQ3UL57_PASNO</name>
<dbReference type="AlphaFoldDB" id="A0AAQ3UL57"/>
<protein>
    <recommendedName>
        <fullName evidence="1">Reverse transcriptase Ty1/copia-type domain-containing protein</fullName>
    </recommendedName>
</protein>
<dbReference type="Pfam" id="PF07727">
    <property type="entry name" value="RVT_2"/>
    <property type="match status" value="1"/>
</dbReference>
<dbReference type="InterPro" id="IPR013103">
    <property type="entry name" value="RVT_2"/>
</dbReference>
<keyword evidence="3" id="KW-1185">Reference proteome</keyword>
<evidence type="ECO:0000313" key="3">
    <source>
        <dbReference type="Proteomes" id="UP001341281"/>
    </source>
</evidence>
<dbReference type="Proteomes" id="UP001341281">
    <property type="component" value="Chromosome 09"/>
</dbReference>
<organism evidence="2 3">
    <name type="scientific">Paspalum notatum var. saurae</name>
    <dbReference type="NCBI Taxonomy" id="547442"/>
    <lineage>
        <taxon>Eukaryota</taxon>
        <taxon>Viridiplantae</taxon>
        <taxon>Streptophyta</taxon>
        <taxon>Embryophyta</taxon>
        <taxon>Tracheophyta</taxon>
        <taxon>Spermatophyta</taxon>
        <taxon>Magnoliopsida</taxon>
        <taxon>Liliopsida</taxon>
        <taxon>Poales</taxon>
        <taxon>Poaceae</taxon>
        <taxon>PACMAD clade</taxon>
        <taxon>Panicoideae</taxon>
        <taxon>Andropogonodae</taxon>
        <taxon>Paspaleae</taxon>
        <taxon>Paspalinae</taxon>
        <taxon>Paspalum</taxon>
    </lineage>
</organism>